<protein>
    <recommendedName>
        <fullName evidence="5">Peptidyl-prolyl cis-trans isomerase</fullName>
        <shortName evidence="5">PPIase</shortName>
        <ecNumber evidence="5">5.2.1.8</ecNumber>
    </recommendedName>
</protein>
<dbReference type="Proteomes" id="UP000262056">
    <property type="component" value="Unassembled WGS sequence"/>
</dbReference>
<keyword evidence="4 5" id="KW-0413">Isomerase</keyword>
<dbReference type="PANTHER" id="PTHR45625:SF4">
    <property type="entry name" value="PEPTIDYLPROLYL ISOMERASE DOMAIN AND WD REPEAT-CONTAINING PROTEIN 1"/>
    <property type="match status" value="1"/>
</dbReference>
<proteinExistence type="inferred from homology"/>
<dbReference type="PRINTS" id="PR00153">
    <property type="entry name" value="CSAPPISMRASE"/>
</dbReference>
<evidence type="ECO:0000256" key="2">
    <source>
        <dbReference type="ARBA" id="ARBA00007365"/>
    </source>
</evidence>
<dbReference type="PANTHER" id="PTHR45625">
    <property type="entry name" value="PEPTIDYL-PROLYL CIS-TRANS ISOMERASE-RELATED"/>
    <property type="match status" value="1"/>
</dbReference>
<dbReference type="GO" id="GO:0006457">
    <property type="term" value="P:protein folding"/>
    <property type="evidence" value="ECO:0007669"/>
    <property type="project" value="InterPro"/>
</dbReference>
<feature type="domain" description="PPIase cyclophilin-type" evidence="6">
    <location>
        <begin position="18"/>
        <end position="160"/>
    </location>
</feature>
<dbReference type="InterPro" id="IPR024936">
    <property type="entry name" value="Cyclophilin-type_PPIase"/>
</dbReference>
<dbReference type="InterPro" id="IPR002130">
    <property type="entry name" value="Cyclophilin-type_PPIase_dom"/>
</dbReference>
<dbReference type="PIRSF" id="PIRSF001467">
    <property type="entry name" value="Peptidylpro_ismrse"/>
    <property type="match status" value="1"/>
</dbReference>
<dbReference type="Gene3D" id="2.40.100.10">
    <property type="entry name" value="Cyclophilin-like"/>
    <property type="match status" value="1"/>
</dbReference>
<dbReference type="AlphaFoldDB" id="A0A656PMS2"/>
<evidence type="ECO:0000313" key="7">
    <source>
        <dbReference type="EMBL" id="HCQ40718.1"/>
    </source>
</evidence>
<gene>
    <name evidence="7" type="ORF">DIU24_03360</name>
</gene>
<reference evidence="7 8" key="1">
    <citation type="journal article" date="2018" name="Nat. Biotechnol.">
        <title>A standardized bacterial taxonomy based on genome phylogeny substantially revises the tree of life.</title>
        <authorList>
            <person name="Parks D.H."/>
            <person name="Chuvochina M."/>
            <person name="Waite D.W."/>
            <person name="Rinke C."/>
            <person name="Skarshewski A."/>
            <person name="Chaumeil P.A."/>
            <person name="Hugenholtz P."/>
        </authorList>
    </citation>
    <scope>NUCLEOTIDE SEQUENCE [LARGE SCALE GENOMIC DNA]</scope>
    <source>
        <strain evidence="7">UBA12021</strain>
    </source>
</reference>
<evidence type="ECO:0000256" key="4">
    <source>
        <dbReference type="ARBA" id="ARBA00023235"/>
    </source>
</evidence>
<comment type="similarity">
    <text evidence="2 5">Belongs to the cyclophilin-type PPIase family.</text>
</comment>
<organism evidence="7 8">
    <name type="scientific">candidate division WWE3 bacterium</name>
    <dbReference type="NCBI Taxonomy" id="2053526"/>
    <lineage>
        <taxon>Bacteria</taxon>
        <taxon>Katanobacteria</taxon>
    </lineage>
</organism>
<dbReference type="EC" id="5.2.1.8" evidence="5"/>
<accession>A0A656PMS2</accession>
<keyword evidence="3 5" id="KW-0697">Rotamase</keyword>
<dbReference type="CDD" id="cd00317">
    <property type="entry name" value="cyclophilin"/>
    <property type="match status" value="1"/>
</dbReference>
<comment type="function">
    <text evidence="1 5">PPIases accelerate the folding of proteins. It catalyzes the cis-trans isomerization of proline imidic peptide bonds in oligopeptides.</text>
</comment>
<evidence type="ECO:0000259" key="6">
    <source>
        <dbReference type="PROSITE" id="PS50072"/>
    </source>
</evidence>
<comment type="catalytic activity">
    <reaction evidence="5">
        <text>[protein]-peptidylproline (omega=180) = [protein]-peptidylproline (omega=0)</text>
        <dbReference type="Rhea" id="RHEA:16237"/>
        <dbReference type="Rhea" id="RHEA-COMP:10747"/>
        <dbReference type="Rhea" id="RHEA-COMP:10748"/>
        <dbReference type="ChEBI" id="CHEBI:83833"/>
        <dbReference type="ChEBI" id="CHEBI:83834"/>
        <dbReference type="EC" id="5.2.1.8"/>
    </reaction>
</comment>
<dbReference type="SUPFAM" id="SSF50891">
    <property type="entry name" value="Cyclophilin-like"/>
    <property type="match status" value="1"/>
</dbReference>
<comment type="caution">
    <text evidence="7">The sequence shown here is derived from an EMBL/GenBank/DDBJ whole genome shotgun (WGS) entry which is preliminary data.</text>
</comment>
<evidence type="ECO:0000256" key="5">
    <source>
        <dbReference type="RuleBase" id="RU363019"/>
    </source>
</evidence>
<dbReference type="InterPro" id="IPR044666">
    <property type="entry name" value="Cyclophilin_A-like"/>
</dbReference>
<evidence type="ECO:0000256" key="3">
    <source>
        <dbReference type="ARBA" id="ARBA00023110"/>
    </source>
</evidence>
<dbReference type="InterPro" id="IPR029000">
    <property type="entry name" value="Cyclophilin-like_dom_sf"/>
</dbReference>
<dbReference type="Pfam" id="PF00160">
    <property type="entry name" value="Pro_isomerase"/>
    <property type="match status" value="1"/>
</dbReference>
<dbReference type="GO" id="GO:0003755">
    <property type="term" value="F:peptidyl-prolyl cis-trans isomerase activity"/>
    <property type="evidence" value="ECO:0007669"/>
    <property type="project" value="UniProtKB-UniRule"/>
</dbReference>
<dbReference type="PROSITE" id="PS50072">
    <property type="entry name" value="CSA_PPIASE_2"/>
    <property type="match status" value="1"/>
</dbReference>
<evidence type="ECO:0000256" key="1">
    <source>
        <dbReference type="ARBA" id="ARBA00002388"/>
    </source>
</evidence>
<dbReference type="InterPro" id="IPR020892">
    <property type="entry name" value="Cyclophilin-type_PPIase_CS"/>
</dbReference>
<name>A0A656PMS2_UNCKA</name>
<dbReference type="PROSITE" id="PS00170">
    <property type="entry name" value="CSA_PPIASE_1"/>
    <property type="match status" value="1"/>
</dbReference>
<evidence type="ECO:0000313" key="8">
    <source>
        <dbReference type="Proteomes" id="UP000262056"/>
    </source>
</evidence>
<dbReference type="EMBL" id="DQFB01000004">
    <property type="protein sequence ID" value="HCQ40718.1"/>
    <property type="molecule type" value="Genomic_DNA"/>
</dbReference>
<sequence>MIIDSTKKYSAVMATTEGVIKIDLYADKTPITVNNFVSLSKDSFYNNVIFHRVLKGFMIQGGDPEGTGSGGPGYSFADEPFDGEYTRGTIAMANAGPNTNGSQFFIMHKDYPLQKNYVIFGKVSEGLEVVDKIAEADVTVSSSGEASKPVKPVKILSIEIIESN</sequence>